<dbReference type="Proteomes" id="UP001165960">
    <property type="component" value="Unassembled WGS sequence"/>
</dbReference>
<comment type="caution">
    <text evidence="1">The sequence shown here is derived from an EMBL/GenBank/DDBJ whole genome shotgun (WGS) entry which is preliminary data.</text>
</comment>
<gene>
    <name evidence="1" type="primary">SIS1_1</name>
    <name evidence="1" type="ORF">DSO57_1015555</name>
</gene>
<reference evidence="1" key="1">
    <citation type="submission" date="2022-04" db="EMBL/GenBank/DDBJ databases">
        <title>Genome of the entomopathogenic fungus Entomophthora muscae.</title>
        <authorList>
            <person name="Elya C."/>
            <person name="Lovett B.R."/>
            <person name="Lee E."/>
            <person name="Macias A.M."/>
            <person name="Hajek A.E."/>
            <person name="De Bivort B.L."/>
            <person name="Kasson M.T."/>
            <person name="De Fine Licht H.H."/>
            <person name="Stajich J.E."/>
        </authorList>
    </citation>
    <scope>NUCLEOTIDE SEQUENCE</scope>
    <source>
        <strain evidence="1">Berkeley</strain>
    </source>
</reference>
<accession>A0ACC2S6Y7</accession>
<name>A0ACC2S6Y7_9FUNG</name>
<organism evidence="1 2">
    <name type="scientific">Entomophthora muscae</name>
    <dbReference type="NCBI Taxonomy" id="34485"/>
    <lineage>
        <taxon>Eukaryota</taxon>
        <taxon>Fungi</taxon>
        <taxon>Fungi incertae sedis</taxon>
        <taxon>Zoopagomycota</taxon>
        <taxon>Entomophthoromycotina</taxon>
        <taxon>Entomophthoromycetes</taxon>
        <taxon>Entomophthorales</taxon>
        <taxon>Entomophthoraceae</taxon>
        <taxon>Entomophthora</taxon>
    </lineage>
</organism>
<sequence>MAKDYYQVLGVQKGASEDEIKKAYRKLALKWHPDRNADQKETAEKKFKELSEAYEVLSDAKKKELYDQFGEDGLKGGGEGPQGFPGGFPGGGFPGATFSFSSGGGGRGFNPSNPQAIFEQFFGGGSPFSDGDFGGFGGAHGHGHSHSHRHAASRPEPVSRTLPISLEDLYSGVTKKLKITSKTRSGGSSEKIITLDVKPGWKSGTKITYANEGDELPNGQYQGLEFVISEKPHPVFKRVDNDLKMTMQLTLAEALCGFQKEVTTLDNRKLKVTQQSITKPNQQTRMPKEGMPITKYPGSKGDLVITFDVKFPTSLNSDQKEKIRAALL</sequence>
<evidence type="ECO:0000313" key="2">
    <source>
        <dbReference type="Proteomes" id="UP001165960"/>
    </source>
</evidence>
<proteinExistence type="predicted"/>
<protein>
    <submittedName>
        <fullName evidence="1">Molecular chaperone (DnaJ super)</fullName>
    </submittedName>
</protein>
<keyword evidence="2" id="KW-1185">Reference proteome</keyword>
<evidence type="ECO:0000313" key="1">
    <source>
        <dbReference type="EMBL" id="KAJ9058134.1"/>
    </source>
</evidence>
<dbReference type="EMBL" id="QTSX02005741">
    <property type="protein sequence ID" value="KAJ9058134.1"/>
    <property type="molecule type" value="Genomic_DNA"/>
</dbReference>